<evidence type="ECO:0000313" key="2">
    <source>
        <dbReference type="EMBL" id="MDH1439639.1"/>
    </source>
</evidence>
<evidence type="ECO:0000313" key="3">
    <source>
        <dbReference type="EMBL" id="PZQ92913.1"/>
    </source>
</evidence>
<evidence type="ECO:0000313" key="5">
    <source>
        <dbReference type="Proteomes" id="UP000249282"/>
    </source>
</evidence>
<evidence type="ECO:0008006" key="8">
    <source>
        <dbReference type="Google" id="ProtNLM"/>
    </source>
</evidence>
<dbReference type="EMBL" id="QFQJ01000011">
    <property type="protein sequence ID" value="PZQ92913.1"/>
    <property type="molecule type" value="Genomic_DNA"/>
</dbReference>
<dbReference type="RefSeq" id="WP_029575123.1">
    <property type="nucleotide sequence ID" value="NZ_CP037424.1"/>
</dbReference>
<dbReference type="Proteomes" id="UP001161567">
    <property type="component" value="Unassembled WGS sequence"/>
</dbReference>
<proteinExistence type="predicted"/>
<dbReference type="Proteomes" id="UP001244586">
    <property type="component" value="Chromosome"/>
</dbReference>
<keyword evidence="1" id="KW-0472">Membrane</keyword>
<sequence>MSLSSKKIVEFSILTILGFTLYFGVTTYHNWKYKQALKSGNQIRECGEFIEKTEIVKERFGRSDSIEPIYTFKNSQGNLFSFSGSKQVIKHLPRLNTLQPQQSICFQYATISKDKNDFFPLTNLY</sequence>
<accession>A0A239RUI1</accession>
<keyword evidence="1" id="KW-0812">Transmembrane</keyword>
<keyword evidence="7" id="KW-1185">Reference proteome</keyword>
<dbReference type="Proteomes" id="UP000249282">
    <property type="component" value="Unassembled WGS sequence"/>
</dbReference>
<evidence type="ECO:0000313" key="7">
    <source>
        <dbReference type="Proteomes" id="UP001244586"/>
    </source>
</evidence>
<keyword evidence="1" id="KW-1133">Transmembrane helix</keyword>
<dbReference type="EMBL" id="JAOCIL010000001">
    <property type="protein sequence ID" value="MDH1439639.1"/>
    <property type="molecule type" value="Genomic_DNA"/>
</dbReference>
<reference evidence="3 5" key="1">
    <citation type="submission" date="2017-11" db="EMBL/GenBank/DDBJ databases">
        <title>Infants hospitalized years apart are colonized by the same room-sourced microbial strains.</title>
        <authorList>
            <person name="Brooks B."/>
            <person name="Olm M.R."/>
            <person name="Firek B.A."/>
            <person name="Baker R."/>
            <person name="Thomas B.C."/>
            <person name="Morowitz M.J."/>
            <person name="Banfield J.F."/>
        </authorList>
    </citation>
    <scope>NUCLEOTIDE SEQUENCE [LARGE SCALE GENOMIC DNA]</scope>
    <source>
        <strain evidence="3">S2_003_000_R3_20</strain>
    </source>
</reference>
<reference evidence="2" key="2">
    <citation type="submission" date="2022-09" db="EMBL/GenBank/DDBJ databases">
        <title>Intensive care unit water sources are persistently colonized with multi-drug resistant bacteria and are the site of extensive horizontal gene transfer of antibiotic resistance genes.</title>
        <authorList>
            <person name="Diorio-Toth L."/>
        </authorList>
    </citation>
    <scope>NUCLEOTIDE SEQUENCE</scope>
    <source>
        <strain evidence="2">GD03725</strain>
    </source>
</reference>
<evidence type="ECO:0000313" key="4">
    <source>
        <dbReference type="EMBL" id="WMG18932.1"/>
    </source>
</evidence>
<dbReference type="AlphaFoldDB" id="A0A239RUI1"/>
<dbReference type="EMBL" id="CP121776">
    <property type="protein sequence ID" value="WMG18932.1"/>
    <property type="molecule type" value="Genomic_DNA"/>
</dbReference>
<feature type="transmembrane region" description="Helical" evidence="1">
    <location>
        <begin position="12"/>
        <end position="31"/>
    </location>
</feature>
<reference evidence="4 7" key="3">
    <citation type="submission" date="2023-04" db="EMBL/GenBank/DDBJ databases">
        <title>Acinetobacter johnsonii isolate AYTCM encoding NDM-1, OXA-58 and PER-1.</title>
        <authorList>
            <person name="Tian C."/>
            <person name="Wang S."/>
            <person name="Fan X."/>
            <person name="Xia D."/>
        </authorList>
    </citation>
    <scope>NUCLEOTIDE SEQUENCE [LARGE SCALE GENOMIC DNA]</scope>
    <source>
        <strain evidence="4 7">AYTCM</strain>
    </source>
</reference>
<protein>
    <recommendedName>
        <fullName evidence="8">DUF3592 domain-containing protein</fullName>
    </recommendedName>
</protein>
<evidence type="ECO:0000256" key="1">
    <source>
        <dbReference type="SAM" id="Phobius"/>
    </source>
</evidence>
<gene>
    <name evidence="3" type="ORF">DI542_04065</name>
    <name evidence="2" type="ORF">N5I27_15175</name>
    <name evidence="4" type="ORF">QBJ73_04920</name>
</gene>
<name>A0A239RUI1_ACIJO</name>
<evidence type="ECO:0000313" key="6">
    <source>
        <dbReference type="Proteomes" id="UP001161567"/>
    </source>
</evidence>
<organism evidence="2 6">
    <name type="scientific">Acinetobacter johnsonii</name>
    <dbReference type="NCBI Taxonomy" id="40214"/>
    <lineage>
        <taxon>Bacteria</taxon>
        <taxon>Pseudomonadati</taxon>
        <taxon>Pseudomonadota</taxon>
        <taxon>Gammaproteobacteria</taxon>
        <taxon>Moraxellales</taxon>
        <taxon>Moraxellaceae</taxon>
        <taxon>Acinetobacter</taxon>
    </lineage>
</organism>